<dbReference type="SUPFAM" id="SSF55729">
    <property type="entry name" value="Acyl-CoA N-acyltransferases (Nat)"/>
    <property type="match status" value="1"/>
</dbReference>
<evidence type="ECO:0000313" key="3">
    <source>
        <dbReference type="Proteomes" id="UP000645555"/>
    </source>
</evidence>
<accession>A0A918K086</accession>
<dbReference type="Gene3D" id="3.40.630.30">
    <property type="match status" value="1"/>
</dbReference>
<feature type="domain" description="N-acetyltransferase" evidence="1">
    <location>
        <begin position="83"/>
        <end position="225"/>
    </location>
</feature>
<proteinExistence type="predicted"/>
<dbReference type="Proteomes" id="UP000645555">
    <property type="component" value="Unassembled WGS sequence"/>
</dbReference>
<organism evidence="2 3">
    <name type="scientific">Streptomyces fructofermentans</name>
    <dbReference type="NCBI Taxonomy" id="152141"/>
    <lineage>
        <taxon>Bacteria</taxon>
        <taxon>Bacillati</taxon>
        <taxon>Actinomycetota</taxon>
        <taxon>Actinomycetes</taxon>
        <taxon>Kitasatosporales</taxon>
        <taxon>Streptomycetaceae</taxon>
        <taxon>Streptomyces</taxon>
    </lineage>
</organism>
<dbReference type="Pfam" id="PF13508">
    <property type="entry name" value="Acetyltransf_7"/>
    <property type="match status" value="1"/>
</dbReference>
<dbReference type="InterPro" id="IPR000182">
    <property type="entry name" value="GNAT_dom"/>
</dbReference>
<dbReference type="RefSeq" id="WP_190033599.1">
    <property type="nucleotide sequence ID" value="NZ_BMWD01000001.1"/>
</dbReference>
<sequence length="225" mass="22920">MDALVRAWVDGWVVSRGAAPPVATPWGVTVDVGQPRHVSRHVVGATGHAVEESAVRAVAGAVTGAGVWLKVFDEPSRVAPWLGAGWWVDPEPGHLMSAPLTGSAVPPAPAGYRVRVWTRSGVTRVLVAAPDGSWAARGQIAPTGGTAVADMIETAPAHRRRGLGRFVMGTLAHAAAARGAVTGVLAGTPEGRALYESLGWTVEAGLTSAAYRGTADEGTGADGSG</sequence>
<reference evidence="2" key="1">
    <citation type="journal article" date="2014" name="Int. J. Syst. Evol. Microbiol.">
        <title>Complete genome sequence of Corynebacterium casei LMG S-19264T (=DSM 44701T), isolated from a smear-ripened cheese.</title>
        <authorList>
            <consortium name="US DOE Joint Genome Institute (JGI-PGF)"/>
            <person name="Walter F."/>
            <person name="Albersmeier A."/>
            <person name="Kalinowski J."/>
            <person name="Ruckert C."/>
        </authorList>
    </citation>
    <scope>NUCLEOTIDE SEQUENCE</scope>
    <source>
        <strain evidence="2">JCM 4956</strain>
    </source>
</reference>
<dbReference type="PROSITE" id="PS51186">
    <property type="entry name" value="GNAT"/>
    <property type="match status" value="1"/>
</dbReference>
<gene>
    <name evidence="2" type="ORF">GCM10010515_05240</name>
</gene>
<dbReference type="GO" id="GO:0016747">
    <property type="term" value="F:acyltransferase activity, transferring groups other than amino-acyl groups"/>
    <property type="evidence" value="ECO:0007669"/>
    <property type="project" value="InterPro"/>
</dbReference>
<dbReference type="EMBL" id="BMWD01000001">
    <property type="protein sequence ID" value="GGX41264.1"/>
    <property type="molecule type" value="Genomic_DNA"/>
</dbReference>
<comment type="caution">
    <text evidence="2">The sequence shown here is derived from an EMBL/GenBank/DDBJ whole genome shotgun (WGS) entry which is preliminary data.</text>
</comment>
<evidence type="ECO:0000259" key="1">
    <source>
        <dbReference type="PROSITE" id="PS51186"/>
    </source>
</evidence>
<evidence type="ECO:0000313" key="2">
    <source>
        <dbReference type="EMBL" id="GGX41264.1"/>
    </source>
</evidence>
<keyword evidence="3" id="KW-1185">Reference proteome</keyword>
<name>A0A918K086_9ACTN</name>
<dbReference type="AlphaFoldDB" id="A0A918K086"/>
<dbReference type="InterPro" id="IPR016181">
    <property type="entry name" value="Acyl_CoA_acyltransferase"/>
</dbReference>
<protein>
    <recommendedName>
        <fullName evidence="1">N-acetyltransferase domain-containing protein</fullName>
    </recommendedName>
</protein>
<reference evidence="2" key="2">
    <citation type="submission" date="2020-09" db="EMBL/GenBank/DDBJ databases">
        <authorList>
            <person name="Sun Q."/>
            <person name="Ohkuma M."/>
        </authorList>
    </citation>
    <scope>NUCLEOTIDE SEQUENCE</scope>
    <source>
        <strain evidence="2">JCM 4956</strain>
    </source>
</reference>